<keyword evidence="1" id="KW-0812">Transmembrane</keyword>
<evidence type="ECO:0000256" key="1">
    <source>
        <dbReference type="SAM" id="Phobius"/>
    </source>
</evidence>
<sequence>MMSRHMAYCCDKYHAQLSPPCCHGFHIATLFCMFAYMIFPPKVPMVHGATPATVSAATTSATSVPFAATATANQIPIISAEHLTSHKYVTQM</sequence>
<dbReference type="AlphaFoldDB" id="A0A7J8HS73"/>
<organism evidence="2 3">
    <name type="scientific">Rousettus aegyptiacus</name>
    <name type="common">Egyptian fruit bat</name>
    <name type="synonym">Pteropus aegyptiacus</name>
    <dbReference type="NCBI Taxonomy" id="9407"/>
    <lineage>
        <taxon>Eukaryota</taxon>
        <taxon>Metazoa</taxon>
        <taxon>Chordata</taxon>
        <taxon>Craniata</taxon>
        <taxon>Vertebrata</taxon>
        <taxon>Euteleostomi</taxon>
        <taxon>Mammalia</taxon>
        <taxon>Eutheria</taxon>
        <taxon>Laurasiatheria</taxon>
        <taxon>Chiroptera</taxon>
        <taxon>Yinpterochiroptera</taxon>
        <taxon>Pteropodoidea</taxon>
        <taxon>Pteropodidae</taxon>
        <taxon>Rousettinae</taxon>
        <taxon>Rousettus</taxon>
    </lineage>
</organism>
<keyword evidence="1" id="KW-0472">Membrane</keyword>
<protein>
    <submittedName>
        <fullName evidence="2">Muscleblind like splicing regulator 1</fullName>
    </submittedName>
</protein>
<accession>A0A7J8HS73</accession>
<feature type="transmembrane region" description="Helical" evidence="1">
    <location>
        <begin position="21"/>
        <end position="39"/>
    </location>
</feature>
<keyword evidence="3" id="KW-1185">Reference proteome</keyword>
<dbReference type="Proteomes" id="UP000593571">
    <property type="component" value="Unassembled WGS sequence"/>
</dbReference>
<name>A0A7J8HS73_ROUAE</name>
<comment type="caution">
    <text evidence="2">The sequence shown here is derived from an EMBL/GenBank/DDBJ whole genome shotgun (WGS) entry which is preliminary data.</text>
</comment>
<keyword evidence="1" id="KW-1133">Transmembrane helix</keyword>
<evidence type="ECO:0000313" key="2">
    <source>
        <dbReference type="EMBL" id="KAF6475167.1"/>
    </source>
</evidence>
<evidence type="ECO:0000313" key="3">
    <source>
        <dbReference type="Proteomes" id="UP000593571"/>
    </source>
</evidence>
<gene>
    <name evidence="2" type="ORF">HJG63_013069</name>
</gene>
<dbReference type="EMBL" id="JACASE010000004">
    <property type="protein sequence ID" value="KAF6475167.1"/>
    <property type="molecule type" value="Genomic_DNA"/>
</dbReference>
<proteinExistence type="predicted"/>
<reference evidence="2 3" key="1">
    <citation type="journal article" date="2020" name="Nature">
        <title>Six reference-quality genomes reveal evolution of bat adaptations.</title>
        <authorList>
            <person name="Jebb D."/>
            <person name="Huang Z."/>
            <person name="Pippel M."/>
            <person name="Hughes G.M."/>
            <person name="Lavrichenko K."/>
            <person name="Devanna P."/>
            <person name="Winkler S."/>
            <person name="Jermiin L.S."/>
            <person name="Skirmuntt E.C."/>
            <person name="Katzourakis A."/>
            <person name="Burkitt-Gray L."/>
            <person name="Ray D.A."/>
            <person name="Sullivan K.A.M."/>
            <person name="Roscito J.G."/>
            <person name="Kirilenko B.M."/>
            <person name="Davalos L.M."/>
            <person name="Corthals A.P."/>
            <person name="Power M.L."/>
            <person name="Jones G."/>
            <person name="Ransome R.D."/>
            <person name="Dechmann D.K.N."/>
            <person name="Locatelli A.G."/>
            <person name="Puechmaille S.J."/>
            <person name="Fedrigo O."/>
            <person name="Jarvis E.D."/>
            <person name="Hiller M."/>
            <person name="Vernes S.C."/>
            <person name="Myers E.W."/>
            <person name="Teeling E.C."/>
        </authorList>
    </citation>
    <scope>NUCLEOTIDE SEQUENCE [LARGE SCALE GENOMIC DNA]</scope>
    <source>
        <strain evidence="2">MRouAeg1</strain>
        <tissue evidence="2">Muscle</tissue>
    </source>
</reference>